<dbReference type="EMBL" id="AP024417">
    <property type="protein sequence ID" value="BCR85196.1"/>
    <property type="molecule type" value="Genomic_DNA"/>
</dbReference>
<dbReference type="KEGG" id="ache:ACHE_20654S"/>
<name>A0A7R7VI91_ASPCH</name>
<dbReference type="PANTHER" id="PTHR33266">
    <property type="entry name" value="CHROMOSOME 15, WHOLE GENOME SHOTGUN SEQUENCE"/>
    <property type="match status" value="1"/>
</dbReference>
<dbReference type="AlphaFoldDB" id="A0A7R7VI91"/>
<keyword evidence="2" id="KW-1185">Reference proteome</keyword>
<dbReference type="GeneID" id="66979555"/>
<protein>
    <submittedName>
        <fullName evidence="1">Uncharacterized protein</fullName>
    </submittedName>
</protein>
<organism evidence="1 2">
    <name type="scientific">Aspergillus chevalieri</name>
    <name type="common">Eurotium chevalieri</name>
    <dbReference type="NCBI Taxonomy" id="182096"/>
    <lineage>
        <taxon>Eukaryota</taxon>
        <taxon>Fungi</taxon>
        <taxon>Dikarya</taxon>
        <taxon>Ascomycota</taxon>
        <taxon>Pezizomycotina</taxon>
        <taxon>Eurotiomycetes</taxon>
        <taxon>Eurotiomycetidae</taxon>
        <taxon>Eurotiales</taxon>
        <taxon>Aspergillaceae</taxon>
        <taxon>Aspergillus</taxon>
        <taxon>Aspergillus subgen. Aspergillus</taxon>
    </lineage>
</organism>
<proteinExistence type="predicted"/>
<evidence type="ECO:0000313" key="2">
    <source>
        <dbReference type="Proteomes" id="UP000637239"/>
    </source>
</evidence>
<dbReference type="Proteomes" id="UP000637239">
    <property type="component" value="Chromosome 2"/>
</dbReference>
<dbReference type="PANTHER" id="PTHR33266:SF1">
    <property type="entry name" value="F-BOX DOMAIN-CONTAINING PROTEIN"/>
    <property type="match status" value="1"/>
</dbReference>
<reference evidence="1" key="1">
    <citation type="submission" date="2021-01" db="EMBL/GenBank/DDBJ databases">
        <authorList>
            <consortium name="Aspergillus chevalieri M1 genome sequencing consortium"/>
            <person name="Kazuki M."/>
            <person name="Futagami T."/>
        </authorList>
    </citation>
    <scope>NUCLEOTIDE SEQUENCE</scope>
    <source>
        <strain evidence="1">M1</strain>
    </source>
</reference>
<accession>A0A7R7VI91</accession>
<evidence type="ECO:0000313" key="1">
    <source>
        <dbReference type="EMBL" id="BCR85196.1"/>
    </source>
</evidence>
<dbReference type="RefSeq" id="XP_043133718.1">
    <property type="nucleotide sequence ID" value="XM_043284981.1"/>
</dbReference>
<gene>
    <name evidence="1" type="ORF">ACHE_20654S</name>
</gene>
<reference evidence="1" key="2">
    <citation type="submission" date="2021-02" db="EMBL/GenBank/DDBJ databases">
        <title>Aspergillus chevalieri M1 genome sequence.</title>
        <authorList>
            <person name="Kadooka C."/>
            <person name="Mori K."/>
            <person name="Futagami T."/>
        </authorList>
    </citation>
    <scope>NUCLEOTIDE SEQUENCE</scope>
    <source>
        <strain evidence="1">M1</strain>
    </source>
</reference>
<sequence length="470" mass="54625">MMQSKRKTSPSSERPCKKVRFTIDDEIVGVFDRQPSQLDASTIKSVNELSESEKNQWRRYSNPEDFLNYTGLDQDSMEEFKRFHYFDTATGRVSFQDWLLRKAQGELSVVYHRLELFGNEKINWIFIQPLYGSMKSIIENNMMYTWIQLKRINHSLHPTQDWKYADLLSRLLQREKVQYGLPEGAFHIEERLTADGHRQSDFVCERLLQYYNSYDPNQHVAPYASIVGVTGKSFMIQQLAVQHGIYVAYASLAHKISNAYPRRSEIADRFPKDGIRRELEKFWECYIVTSLADIEACKTASITPAGFYNLQTKRPYYGYQKEFADRVMSLFNMYPRLRHTEVVKKQRTKVQAILSSRVDHAQILLRRWRLELESNEDNCKIPSSQAGAAKPKALVCVDEAHELFDHNSFKFHAFRDAIRQRDLSRDLSNFVPQDGAFGALIGTDYSMEERAMAAIGVGKKMFPPITIPTI</sequence>